<protein>
    <recommendedName>
        <fullName evidence="3">GIY-YIG domain-containing protein</fullName>
    </recommendedName>
</protein>
<dbReference type="CDD" id="cd00719">
    <property type="entry name" value="GIY-YIG_SF"/>
    <property type="match status" value="1"/>
</dbReference>
<dbReference type="AlphaFoldDB" id="W4QH33"/>
<name>W4QH33_9BACI</name>
<gene>
    <name evidence="1" type="ORF">JCM9152_2371</name>
</gene>
<keyword evidence="2" id="KW-1185">Reference proteome</keyword>
<evidence type="ECO:0000313" key="2">
    <source>
        <dbReference type="Proteomes" id="UP000018895"/>
    </source>
</evidence>
<dbReference type="OrthoDB" id="5041894at2"/>
<evidence type="ECO:0008006" key="3">
    <source>
        <dbReference type="Google" id="ProtNLM"/>
    </source>
</evidence>
<organism evidence="1 2">
    <name type="scientific">Halalkalibacter hemicellulosilyticusJCM 9152</name>
    <dbReference type="NCBI Taxonomy" id="1236971"/>
    <lineage>
        <taxon>Bacteria</taxon>
        <taxon>Bacillati</taxon>
        <taxon>Bacillota</taxon>
        <taxon>Bacilli</taxon>
        <taxon>Bacillales</taxon>
        <taxon>Bacillaceae</taxon>
        <taxon>Halalkalibacter</taxon>
    </lineage>
</organism>
<proteinExistence type="predicted"/>
<dbReference type="Proteomes" id="UP000018895">
    <property type="component" value="Unassembled WGS sequence"/>
</dbReference>
<sequence>MNTNIKRIKGEVKHLIKSHSVKEVTSNTNHATSGIYLLYIDHFTNESVIPIYIGKSANIQKSYKEHLIQILALNRLSYDDYYKYFFSNEYSYYEGKINACKIFKYMLENDCTLNDFRMIIIEEITGDQLDKREQAYIQKLSSSFVGFNEFSSYQYNLKVCSSKETMNLEEFTLYIELLLKDLNEIDNYFHYGYTYFNFAHYFSKDISYFLEGDFQLTSTIQLKIQQFNRNLNLILKKYNLETELEVSKQKHRIFSKYQEEYENEHSDYIEKSRQQSGLLKRLIKIIKKESINKTVDNFQTSSNEKLKLYMEAFDDWKKYTKTLRHQRCKMIFPNHLFSPFQLEDKSNVNIKSDNPRNAPNTCTIKLDMSNSESETSKHPFIIRACYRLIDMKGNVYQKQHYIRNESTLKCQHGIKYIEKDFGNIIPIEKQPFSITSKSNQGVDQPFITLLAEYNHGINDYTLKKQELVPLQIVFNEIEQLINENTRFKVKTPIPSNYLIECIKRENIKVTTFIEKLLSTNY</sequence>
<dbReference type="RefSeq" id="WP_035344037.1">
    <property type="nucleotide sequence ID" value="NZ_BAUU01000014.1"/>
</dbReference>
<dbReference type="EMBL" id="BAUU01000014">
    <property type="protein sequence ID" value="GAE30938.1"/>
    <property type="molecule type" value="Genomic_DNA"/>
</dbReference>
<dbReference type="STRING" id="1236971.JCM9152_2371"/>
<reference evidence="1" key="1">
    <citation type="journal article" date="2014" name="Genome Announc.">
        <title>Draft Genome Sequences of Three Alkaliphilic Bacillus Strains, Bacillus wakoensis JCM 9140T, Bacillus akibai JCM 9157T, and Bacillus hemicellulosilyticus JCM 9152T.</title>
        <authorList>
            <person name="Yuki M."/>
            <person name="Oshima K."/>
            <person name="Suda W."/>
            <person name="Oshida Y."/>
            <person name="Kitamura K."/>
            <person name="Iida T."/>
            <person name="Hattori M."/>
            <person name="Ohkuma M."/>
        </authorList>
    </citation>
    <scope>NUCLEOTIDE SEQUENCE [LARGE SCALE GENOMIC DNA]</scope>
    <source>
        <strain evidence="1">JCM 9152</strain>
    </source>
</reference>
<accession>W4QH33</accession>
<evidence type="ECO:0000313" key="1">
    <source>
        <dbReference type="EMBL" id="GAE30938.1"/>
    </source>
</evidence>
<comment type="caution">
    <text evidence="1">The sequence shown here is derived from an EMBL/GenBank/DDBJ whole genome shotgun (WGS) entry which is preliminary data.</text>
</comment>